<name>I2G455_USTHO</name>
<evidence type="ECO:0000313" key="3">
    <source>
        <dbReference type="Proteomes" id="UP000006174"/>
    </source>
</evidence>
<sequence>MARYGRRSGGSMEFCCCYLPLVNVGAYLLVLETALVSLAVGICALAPPAIVAGQGVVPSWSNKLVAALGFITLVWQMLGLVSVARQKPTLYRTYLRINTVLTFAIIAATVAFLVVAAAQHNKAITTCVNTYGVMPATSTSSSSISLSDVSGESTDAFSQDGRSICNLLIWVQTGVMAGLIVLMALTQIYMLAAQRAYGGEQRKAFRDSKASYQDIPMNPRDSAVWEPSPTDQYGGYAGGQHQGSYARDGGYGDGANAYDSYATTPGGKHAHTPY</sequence>
<dbReference type="eggNOG" id="ENOG502S5E6">
    <property type="taxonomic scope" value="Eukaryota"/>
</dbReference>
<keyword evidence="1" id="KW-0472">Membrane</keyword>
<dbReference type="OrthoDB" id="2552042at2759"/>
<dbReference type="Proteomes" id="UP000006174">
    <property type="component" value="Unassembled WGS sequence"/>
</dbReference>
<dbReference type="EMBL" id="CAGI01000187">
    <property type="protein sequence ID" value="CCF53948.1"/>
    <property type="molecule type" value="Genomic_DNA"/>
</dbReference>
<feature type="transmembrane region" description="Helical" evidence="1">
    <location>
        <begin position="95"/>
        <end position="118"/>
    </location>
</feature>
<comment type="caution">
    <text evidence="2">The sequence shown here is derived from an EMBL/GenBank/DDBJ whole genome shotgun (WGS) entry which is preliminary data.</text>
</comment>
<dbReference type="STRING" id="1128400.I2G455"/>
<evidence type="ECO:0000313" key="2">
    <source>
        <dbReference type="EMBL" id="CCF53948.1"/>
    </source>
</evidence>
<dbReference type="HOGENOM" id="CLU_078557_1_0_1"/>
<keyword evidence="1" id="KW-1133">Transmembrane helix</keyword>
<dbReference type="OMA" id="PREYCCC"/>
<evidence type="ECO:0000256" key="1">
    <source>
        <dbReference type="SAM" id="Phobius"/>
    </source>
</evidence>
<reference evidence="2 3" key="1">
    <citation type="journal article" date="2012" name="Plant Cell">
        <title>Genome comparison of barley and maize smut fungi reveals targeted loss of RNA silencing components and species-specific presence of transposable elements.</title>
        <authorList>
            <person name="Laurie J.D."/>
            <person name="Ali S."/>
            <person name="Linning R."/>
            <person name="Mannhaupt G."/>
            <person name="Wong P."/>
            <person name="Gueldener U."/>
            <person name="Muensterkoetter M."/>
            <person name="Moore R."/>
            <person name="Kahmann R."/>
            <person name="Bakkeren G."/>
            <person name="Schirawski J."/>
        </authorList>
    </citation>
    <scope>NUCLEOTIDE SEQUENCE [LARGE SCALE GENOMIC DNA]</scope>
    <source>
        <strain evidence="3">Uh4875-4</strain>
    </source>
</reference>
<accession>I2G455</accession>
<feature type="transmembrane region" description="Helical" evidence="1">
    <location>
        <begin position="21"/>
        <end position="52"/>
    </location>
</feature>
<keyword evidence="1" id="KW-0812">Transmembrane</keyword>
<keyword evidence="3" id="KW-1185">Reference proteome</keyword>
<feature type="transmembrane region" description="Helical" evidence="1">
    <location>
        <begin position="167"/>
        <end position="192"/>
    </location>
</feature>
<gene>
    <name evidence="2" type="ORF">UHOR_00349</name>
</gene>
<dbReference type="AlphaFoldDB" id="I2G455"/>
<feature type="transmembrane region" description="Helical" evidence="1">
    <location>
        <begin position="64"/>
        <end position="83"/>
    </location>
</feature>
<organism evidence="2 3">
    <name type="scientific">Ustilago hordei</name>
    <name type="common">Barley covered smut fungus</name>
    <dbReference type="NCBI Taxonomy" id="120017"/>
    <lineage>
        <taxon>Eukaryota</taxon>
        <taxon>Fungi</taxon>
        <taxon>Dikarya</taxon>
        <taxon>Basidiomycota</taxon>
        <taxon>Ustilaginomycotina</taxon>
        <taxon>Ustilaginomycetes</taxon>
        <taxon>Ustilaginales</taxon>
        <taxon>Ustilaginaceae</taxon>
        <taxon>Ustilago</taxon>
    </lineage>
</organism>
<evidence type="ECO:0008006" key="4">
    <source>
        <dbReference type="Google" id="ProtNLM"/>
    </source>
</evidence>
<proteinExistence type="predicted"/>
<protein>
    <recommendedName>
        <fullName evidence="4">MARVEL domain-containing protein</fullName>
    </recommendedName>
</protein>